<sequence length="142" mass="13970">MSSPPPPSAHDAVLAQVVQAIADSVHASYTAPEGLLVDPSSVRAVADAVAATVETAARDAIATLLRPHLQAPASGELVDTASTLIDPTAAPATAAPATAVPLTPIALSAADLAAVAAQLGALSTSPGQLLMDANATPKAYTY</sequence>
<reference evidence="1" key="2">
    <citation type="submission" date="2018-05" db="EMBL/GenBank/DDBJ databases">
        <title>OgluRS3 (Oryza glumaepatula Reference Sequence Version 3).</title>
        <authorList>
            <person name="Zhang J."/>
            <person name="Kudrna D."/>
            <person name="Lee S."/>
            <person name="Talag J."/>
            <person name="Welchert J."/>
            <person name="Wing R.A."/>
        </authorList>
    </citation>
    <scope>NUCLEOTIDE SEQUENCE [LARGE SCALE GENOMIC DNA]</scope>
</reference>
<keyword evidence="2" id="KW-1185">Reference proteome</keyword>
<evidence type="ECO:0000313" key="2">
    <source>
        <dbReference type="Proteomes" id="UP000026961"/>
    </source>
</evidence>
<accession>A0A0E0BIE1</accession>
<dbReference type="Proteomes" id="UP000026961">
    <property type="component" value="Chromosome 11"/>
</dbReference>
<protein>
    <submittedName>
        <fullName evidence="1">Uncharacterized protein</fullName>
    </submittedName>
</protein>
<dbReference type="EnsemblPlants" id="OGLUM11G11030.1">
    <property type="protein sequence ID" value="OGLUM11G11030.1"/>
    <property type="gene ID" value="OGLUM11G11030"/>
</dbReference>
<organism evidence="1">
    <name type="scientific">Oryza glumipatula</name>
    <dbReference type="NCBI Taxonomy" id="40148"/>
    <lineage>
        <taxon>Eukaryota</taxon>
        <taxon>Viridiplantae</taxon>
        <taxon>Streptophyta</taxon>
        <taxon>Embryophyta</taxon>
        <taxon>Tracheophyta</taxon>
        <taxon>Spermatophyta</taxon>
        <taxon>Magnoliopsida</taxon>
        <taxon>Liliopsida</taxon>
        <taxon>Poales</taxon>
        <taxon>Poaceae</taxon>
        <taxon>BOP clade</taxon>
        <taxon>Oryzoideae</taxon>
        <taxon>Oryzeae</taxon>
        <taxon>Oryzinae</taxon>
        <taxon>Oryza</taxon>
    </lineage>
</organism>
<name>A0A0E0BIE1_9ORYZ</name>
<proteinExistence type="predicted"/>
<dbReference type="HOGENOM" id="CLU_1818854_0_0_1"/>
<dbReference type="AlphaFoldDB" id="A0A0E0BIE1"/>
<dbReference type="Gramene" id="OGLUM11G11030.1">
    <property type="protein sequence ID" value="OGLUM11G11030.1"/>
    <property type="gene ID" value="OGLUM11G11030"/>
</dbReference>
<evidence type="ECO:0000313" key="1">
    <source>
        <dbReference type="EnsemblPlants" id="OGLUM11G11030.1"/>
    </source>
</evidence>
<reference evidence="1" key="1">
    <citation type="submission" date="2015-04" db="UniProtKB">
        <authorList>
            <consortium name="EnsemblPlants"/>
        </authorList>
    </citation>
    <scope>IDENTIFICATION</scope>
</reference>